<keyword evidence="7" id="KW-0479">Metal-binding</keyword>
<dbReference type="InterPro" id="IPR036135">
    <property type="entry name" value="MoeA_linker/N_sf"/>
</dbReference>
<keyword evidence="5 7" id="KW-0501">Molybdenum cofactor biosynthesis</keyword>
<keyword evidence="4 7" id="KW-0500">Molybdenum</keyword>
<dbReference type="Gene3D" id="3.40.980.10">
    <property type="entry name" value="MoaB/Mog-like domain"/>
    <property type="match status" value="1"/>
</dbReference>
<keyword evidence="7" id="KW-0460">Magnesium</keyword>
<dbReference type="Pfam" id="PF03453">
    <property type="entry name" value="MoeA_N"/>
    <property type="match status" value="1"/>
</dbReference>
<reference evidence="9 10" key="1">
    <citation type="submission" date="2021-01" db="EMBL/GenBank/DDBJ databases">
        <title>Whole genome shotgun sequence of Microbispora siamensis NBRC 104113.</title>
        <authorList>
            <person name="Komaki H."/>
            <person name="Tamura T."/>
        </authorList>
    </citation>
    <scope>NUCLEOTIDE SEQUENCE [LARGE SCALE GENOMIC DNA]</scope>
    <source>
        <strain evidence="9 10">NBRC 104113</strain>
    </source>
</reference>
<dbReference type="InterPro" id="IPR036688">
    <property type="entry name" value="MoeA_C_domain_IV_sf"/>
</dbReference>
<comment type="cofactor">
    <cofactor evidence="7">
        <name>Mg(2+)</name>
        <dbReference type="ChEBI" id="CHEBI:18420"/>
    </cofactor>
</comment>
<evidence type="ECO:0000259" key="8">
    <source>
        <dbReference type="SMART" id="SM00852"/>
    </source>
</evidence>
<evidence type="ECO:0000313" key="10">
    <source>
        <dbReference type="Proteomes" id="UP000660454"/>
    </source>
</evidence>
<keyword evidence="10" id="KW-1185">Reference proteome</keyword>
<comment type="similarity">
    <text evidence="3 7">Belongs to the MoeA family.</text>
</comment>
<protein>
    <recommendedName>
        <fullName evidence="7">Molybdopterin molybdenumtransferase</fullName>
        <ecNumber evidence="7">2.10.1.1</ecNumber>
    </recommendedName>
</protein>
<evidence type="ECO:0000256" key="2">
    <source>
        <dbReference type="ARBA" id="ARBA00005046"/>
    </source>
</evidence>
<dbReference type="EMBL" id="BOOF01000074">
    <property type="protein sequence ID" value="GIH67350.1"/>
    <property type="molecule type" value="Genomic_DNA"/>
</dbReference>
<dbReference type="SUPFAM" id="SSF63867">
    <property type="entry name" value="MoeA C-terminal domain-like"/>
    <property type="match status" value="1"/>
</dbReference>
<dbReference type="SUPFAM" id="SSF63882">
    <property type="entry name" value="MoeA N-terminal region -like"/>
    <property type="match status" value="1"/>
</dbReference>
<name>A0ABQ4H0Z1_9ACTN</name>
<dbReference type="Gene3D" id="2.170.190.11">
    <property type="entry name" value="Molybdopterin biosynthesis moea protein, domain 3"/>
    <property type="match status" value="1"/>
</dbReference>
<evidence type="ECO:0000256" key="1">
    <source>
        <dbReference type="ARBA" id="ARBA00002901"/>
    </source>
</evidence>
<dbReference type="Pfam" id="PF00994">
    <property type="entry name" value="MoCF_biosynth"/>
    <property type="match status" value="1"/>
</dbReference>
<comment type="caution">
    <text evidence="9">The sequence shown here is derived from an EMBL/GenBank/DDBJ whole genome shotgun (WGS) entry which is preliminary data.</text>
</comment>
<dbReference type="InterPro" id="IPR036425">
    <property type="entry name" value="MoaB/Mog-like_dom_sf"/>
</dbReference>
<evidence type="ECO:0000313" key="9">
    <source>
        <dbReference type="EMBL" id="GIH67350.1"/>
    </source>
</evidence>
<dbReference type="InterPro" id="IPR038987">
    <property type="entry name" value="MoeA-like"/>
</dbReference>
<dbReference type="CDD" id="cd00887">
    <property type="entry name" value="MoeA"/>
    <property type="match status" value="1"/>
</dbReference>
<evidence type="ECO:0000256" key="7">
    <source>
        <dbReference type="RuleBase" id="RU365090"/>
    </source>
</evidence>
<proteinExistence type="inferred from homology"/>
<dbReference type="InterPro" id="IPR005110">
    <property type="entry name" value="MoeA_linker/N"/>
</dbReference>
<comment type="function">
    <text evidence="1 7">Catalyzes the insertion of molybdate into adenylated molybdopterin with the concomitant release of AMP.</text>
</comment>
<dbReference type="InterPro" id="IPR005111">
    <property type="entry name" value="MoeA_C_domain_IV"/>
</dbReference>
<feature type="domain" description="MoaB/Mog" evidence="8">
    <location>
        <begin position="175"/>
        <end position="314"/>
    </location>
</feature>
<comment type="catalytic activity">
    <reaction evidence="6">
        <text>adenylyl-molybdopterin + molybdate = Mo-molybdopterin + AMP + H(+)</text>
        <dbReference type="Rhea" id="RHEA:35047"/>
        <dbReference type="ChEBI" id="CHEBI:15378"/>
        <dbReference type="ChEBI" id="CHEBI:36264"/>
        <dbReference type="ChEBI" id="CHEBI:62727"/>
        <dbReference type="ChEBI" id="CHEBI:71302"/>
        <dbReference type="ChEBI" id="CHEBI:456215"/>
        <dbReference type="EC" id="2.10.1.1"/>
    </reaction>
</comment>
<dbReference type="NCBIfam" id="NF045515">
    <property type="entry name" value="Glp_gephyrin"/>
    <property type="match status" value="1"/>
</dbReference>
<gene>
    <name evidence="9" type="ORF">Msi02_81670</name>
</gene>
<dbReference type="SMART" id="SM00852">
    <property type="entry name" value="MoCF_biosynth"/>
    <property type="match status" value="1"/>
</dbReference>
<keyword evidence="7" id="KW-0808">Transferase</keyword>
<dbReference type="Proteomes" id="UP000660454">
    <property type="component" value="Unassembled WGS sequence"/>
</dbReference>
<accession>A0ABQ4H0Z1</accession>
<evidence type="ECO:0000256" key="6">
    <source>
        <dbReference type="ARBA" id="ARBA00047317"/>
    </source>
</evidence>
<evidence type="ECO:0000256" key="3">
    <source>
        <dbReference type="ARBA" id="ARBA00010763"/>
    </source>
</evidence>
<dbReference type="Pfam" id="PF03454">
    <property type="entry name" value="MoeA_C"/>
    <property type="match status" value="1"/>
</dbReference>
<comment type="pathway">
    <text evidence="2 7">Cofactor biosynthesis; molybdopterin biosynthesis.</text>
</comment>
<dbReference type="RefSeq" id="WP_204053045.1">
    <property type="nucleotide sequence ID" value="NZ_BOOF01000074.1"/>
</dbReference>
<organism evidence="9 10">
    <name type="scientific">Microbispora siamensis</name>
    <dbReference type="NCBI Taxonomy" id="564413"/>
    <lineage>
        <taxon>Bacteria</taxon>
        <taxon>Bacillati</taxon>
        <taxon>Actinomycetota</taxon>
        <taxon>Actinomycetes</taxon>
        <taxon>Streptosporangiales</taxon>
        <taxon>Streptosporangiaceae</taxon>
        <taxon>Microbispora</taxon>
    </lineage>
</organism>
<dbReference type="Gene3D" id="3.90.105.10">
    <property type="entry name" value="Molybdopterin biosynthesis moea protein, domain 2"/>
    <property type="match status" value="1"/>
</dbReference>
<evidence type="ECO:0000256" key="5">
    <source>
        <dbReference type="ARBA" id="ARBA00023150"/>
    </source>
</evidence>
<dbReference type="Gene3D" id="2.40.340.10">
    <property type="entry name" value="MoeA, C-terminal, domain IV"/>
    <property type="match status" value="1"/>
</dbReference>
<dbReference type="SUPFAM" id="SSF53218">
    <property type="entry name" value="Molybdenum cofactor biosynthesis proteins"/>
    <property type="match status" value="1"/>
</dbReference>
<dbReference type="NCBIfam" id="TIGR00177">
    <property type="entry name" value="molyb_syn"/>
    <property type="match status" value="1"/>
</dbReference>
<dbReference type="PANTHER" id="PTHR10192:SF5">
    <property type="entry name" value="GEPHYRIN"/>
    <property type="match status" value="1"/>
</dbReference>
<dbReference type="EC" id="2.10.1.1" evidence="7"/>
<dbReference type="PANTHER" id="PTHR10192">
    <property type="entry name" value="MOLYBDOPTERIN BIOSYNTHESIS PROTEIN"/>
    <property type="match status" value="1"/>
</dbReference>
<sequence>MKPVDRHLADILATVRPLAPLEVEIEAALGAVLAEDVASPVPLPPFDNSAMDGYAVRAEDVAAAPVTLPVIGDVAAGDGGLNALGPGLVTRIMTGAPLPAGADAVVPVEWTDGGTARVRIDRPAPLGNAIRRAGEDVRAGDVVLREGARIGPAQIGILAGVGRRRVVVRPRPRVVVLSTGAELAEPGTPLGAGRIWESNSFMLAAAVREAGAEGFRAGSVTDDPKEFMDTLDAQLLRADAVITSGGVSMGAYEPVKEALSPLGTVTFEKVAMQPGMPQGFGVVGPDRVPIFTLPGNPVSSFVSFVLFVKPALRAMQGLPAGPPPTVRAAVTAPLRSPEGKRSYLRAVLTGETVAPVTRQGSHQLAALAGANALIVVPEDVTSLPEGAEVEVIPL</sequence>
<evidence type="ECO:0000256" key="4">
    <source>
        <dbReference type="ARBA" id="ARBA00022505"/>
    </source>
</evidence>
<dbReference type="InterPro" id="IPR001453">
    <property type="entry name" value="MoaB/Mog_dom"/>
</dbReference>